<dbReference type="Proteomes" id="UP000186657">
    <property type="component" value="Unassembled WGS sequence"/>
</dbReference>
<evidence type="ECO:0000259" key="3">
    <source>
        <dbReference type="Pfam" id="PF13359"/>
    </source>
</evidence>
<comment type="cofactor">
    <cofactor evidence="1">
        <name>a divalent metal cation</name>
        <dbReference type="ChEBI" id="CHEBI:60240"/>
    </cofactor>
</comment>
<keyword evidence="6" id="KW-1185">Reference proteome</keyword>
<evidence type="ECO:0000259" key="4">
    <source>
        <dbReference type="Pfam" id="PF13613"/>
    </source>
</evidence>
<keyword evidence="2" id="KW-0479">Metal-binding</keyword>
<gene>
    <name evidence="5" type="ORF">BJP37_31955</name>
</gene>
<accession>A0A1U7NAK0</accession>
<reference evidence="5 6" key="1">
    <citation type="submission" date="2016-10" db="EMBL/GenBank/DDBJ databases">
        <title>Comparative genomics uncovers the prolific and rare metabolic potential of the cyanobacterial genus Moorea.</title>
        <authorList>
            <person name="Leao T."/>
            <person name="Castelao G."/>
            <person name="Korobeynikov A."/>
            <person name="Monroe E.A."/>
            <person name="Podell S."/>
            <person name="Glukhov E."/>
            <person name="Allen E."/>
            <person name="Gerwick W.H."/>
            <person name="Gerwick L."/>
        </authorList>
    </citation>
    <scope>NUCLEOTIDE SEQUENCE [LARGE SCALE GENOMIC DNA]</scope>
    <source>
        <strain evidence="5 6">PNG5-198</strain>
    </source>
</reference>
<dbReference type="GO" id="GO:0046872">
    <property type="term" value="F:metal ion binding"/>
    <property type="evidence" value="ECO:0007669"/>
    <property type="project" value="UniProtKB-KW"/>
</dbReference>
<dbReference type="PANTHER" id="PTHR23080:SF141">
    <property type="entry name" value="TRANSPOSASE HELIX-TURN-HELIX DOMAIN-CONTAINING PROTEIN"/>
    <property type="match status" value="1"/>
</dbReference>
<dbReference type="InterPro" id="IPR027806">
    <property type="entry name" value="HARBI1_dom"/>
</dbReference>
<evidence type="ECO:0000256" key="2">
    <source>
        <dbReference type="ARBA" id="ARBA00022723"/>
    </source>
</evidence>
<dbReference type="EMBL" id="MKZS01000001">
    <property type="protein sequence ID" value="OLT62966.1"/>
    <property type="molecule type" value="Genomic_DNA"/>
</dbReference>
<dbReference type="PANTHER" id="PTHR23080">
    <property type="entry name" value="THAP DOMAIN PROTEIN"/>
    <property type="match status" value="1"/>
</dbReference>
<evidence type="ECO:0000256" key="1">
    <source>
        <dbReference type="ARBA" id="ARBA00001968"/>
    </source>
</evidence>
<organism evidence="5 6">
    <name type="scientific">Moorena bouillonii PNG</name>
    <dbReference type="NCBI Taxonomy" id="568701"/>
    <lineage>
        <taxon>Bacteria</taxon>
        <taxon>Bacillati</taxon>
        <taxon>Cyanobacteriota</taxon>
        <taxon>Cyanophyceae</taxon>
        <taxon>Coleofasciculales</taxon>
        <taxon>Coleofasciculaceae</taxon>
        <taxon>Moorena</taxon>
    </lineage>
</organism>
<name>A0A1U7NAK0_9CYAN</name>
<sequence length="303" mass="35327">MSNSTWEYIQKHPKQTKRLLGINYEQLIKLIEQGKLIAKEKQQENEKTKIRLIKAGGGNHPKLSEEEQIILMLVYLRHNLSFQLLGLLFKVSESTAHNLFNYWQKIFQEALPPSRLEQVKKFPEEVEQIKEELTNYELIVDSSEQVIERPLDYQTQKNYYSGKQKRHTFKSQFVVLPKGQEILDVVVGKPGPMSDLKICRQTLNKFDEHQFFSGDKAYVGEAQITTPSKKPKNGELTDSQKADNKLLSKSRIFVEHLIRRVKIVKIIQERFRLTKKRYESVILTVCGLVRLRSDAARSWGFPP</sequence>
<feature type="domain" description="DDE Tnp4" evidence="3">
    <location>
        <begin position="140"/>
        <end position="289"/>
    </location>
</feature>
<evidence type="ECO:0000313" key="5">
    <source>
        <dbReference type="EMBL" id="OLT62966.1"/>
    </source>
</evidence>
<feature type="domain" description="Transposase Helix-turn-helix" evidence="4">
    <location>
        <begin position="62"/>
        <end position="113"/>
    </location>
</feature>
<proteinExistence type="predicted"/>
<dbReference type="InterPro" id="IPR027805">
    <property type="entry name" value="Transposase_HTH_dom"/>
</dbReference>
<dbReference type="Pfam" id="PF13359">
    <property type="entry name" value="DDE_Tnp_4"/>
    <property type="match status" value="1"/>
</dbReference>
<dbReference type="AlphaFoldDB" id="A0A1U7NAK0"/>
<evidence type="ECO:0000313" key="6">
    <source>
        <dbReference type="Proteomes" id="UP000186657"/>
    </source>
</evidence>
<protein>
    <submittedName>
        <fullName evidence="5">IS5 family transposase</fullName>
    </submittedName>
</protein>
<comment type="caution">
    <text evidence="5">The sequence shown here is derived from an EMBL/GenBank/DDBJ whole genome shotgun (WGS) entry which is preliminary data.</text>
</comment>
<dbReference type="Pfam" id="PF13613">
    <property type="entry name" value="HTH_Tnp_4"/>
    <property type="match status" value="1"/>
</dbReference>
<dbReference type="RefSeq" id="WP_075905522.1">
    <property type="nucleotide sequence ID" value="NZ_MKZS01000001.1"/>
</dbReference>